<accession>A0A6A8M9H7</accession>
<protein>
    <recommendedName>
        <fullName evidence="13 14">DNA polymerase I</fullName>
        <ecNumber evidence="13 14">2.7.7.7</ecNumber>
    </recommendedName>
</protein>
<dbReference type="Gene3D" id="3.30.420.10">
    <property type="entry name" value="Ribonuclease H-like superfamily/Ribonuclease H"/>
    <property type="match status" value="1"/>
</dbReference>
<evidence type="ECO:0000256" key="3">
    <source>
        <dbReference type="ARBA" id="ARBA00022695"/>
    </source>
</evidence>
<keyword evidence="4 14" id="KW-0235">DNA replication</keyword>
<dbReference type="CDD" id="cd09898">
    <property type="entry name" value="H3TH_53EXO"/>
    <property type="match status" value="1"/>
</dbReference>
<dbReference type="Gene3D" id="1.20.1060.10">
    <property type="entry name" value="Taq DNA Polymerase, Chain T, domain 4"/>
    <property type="match status" value="1"/>
</dbReference>
<evidence type="ECO:0000256" key="6">
    <source>
        <dbReference type="ARBA" id="ARBA00022763"/>
    </source>
</evidence>
<dbReference type="InterPro" id="IPR002298">
    <property type="entry name" value="DNA_polymerase_A"/>
</dbReference>
<evidence type="ECO:0000256" key="10">
    <source>
        <dbReference type="ARBA" id="ARBA00023125"/>
    </source>
</evidence>
<dbReference type="GO" id="GO:0006302">
    <property type="term" value="P:double-strand break repair"/>
    <property type="evidence" value="ECO:0007669"/>
    <property type="project" value="TreeGrafter"/>
</dbReference>
<dbReference type="PROSITE" id="PS00447">
    <property type="entry name" value="DNA_POLYMERASE_A"/>
    <property type="match status" value="1"/>
</dbReference>
<dbReference type="SMART" id="SM00279">
    <property type="entry name" value="HhH2"/>
    <property type="match status" value="1"/>
</dbReference>
<evidence type="ECO:0000256" key="4">
    <source>
        <dbReference type="ARBA" id="ARBA00022705"/>
    </source>
</evidence>
<dbReference type="InterPro" id="IPR019760">
    <property type="entry name" value="DNA-dir_DNA_pol_A_CS"/>
</dbReference>
<keyword evidence="10 14" id="KW-0238">DNA-binding</keyword>
<dbReference type="InterPro" id="IPR008918">
    <property type="entry name" value="HhH2"/>
</dbReference>
<evidence type="ECO:0000256" key="11">
    <source>
        <dbReference type="ARBA" id="ARBA00023204"/>
    </source>
</evidence>
<dbReference type="NCBIfam" id="TIGR00593">
    <property type="entry name" value="pola"/>
    <property type="match status" value="1"/>
</dbReference>
<dbReference type="FunFam" id="3.40.50.1010:FF:000001">
    <property type="entry name" value="DNA polymerase I"/>
    <property type="match status" value="1"/>
</dbReference>
<keyword evidence="3 14" id="KW-0548">Nucleotidyltransferase</keyword>
<dbReference type="Gene3D" id="3.40.50.1010">
    <property type="entry name" value="5'-nuclease"/>
    <property type="match status" value="1"/>
</dbReference>
<dbReference type="CDD" id="cd09859">
    <property type="entry name" value="PIN_53EXO"/>
    <property type="match status" value="1"/>
</dbReference>
<dbReference type="CDD" id="cd08637">
    <property type="entry name" value="DNA_pol_A_pol_I_C"/>
    <property type="match status" value="1"/>
</dbReference>
<keyword evidence="6 14" id="KW-0227">DNA damage</keyword>
<dbReference type="InterPro" id="IPR012337">
    <property type="entry name" value="RNaseH-like_sf"/>
</dbReference>
<dbReference type="EC" id="2.7.7.7" evidence="13 14"/>
<dbReference type="InterPro" id="IPR036397">
    <property type="entry name" value="RNaseH_sf"/>
</dbReference>
<dbReference type="FunFam" id="1.10.150.20:FF:000003">
    <property type="entry name" value="DNA polymerase I"/>
    <property type="match status" value="1"/>
</dbReference>
<dbReference type="GO" id="GO:0003677">
    <property type="term" value="F:DNA binding"/>
    <property type="evidence" value="ECO:0007669"/>
    <property type="project" value="UniProtKB-UniRule"/>
</dbReference>
<dbReference type="AlphaFoldDB" id="A0A6A8M9H7"/>
<evidence type="ECO:0000256" key="2">
    <source>
        <dbReference type="ARBA" id="ARBA00022679"/>
    </source>
</evidence>
<keyword evidence="11 14" id="KW-0234">DNA repair</keyword>
<dbReference type="SUPFAM" id="SSF47807">
    <property type="entry name" value="5' to 3' exonuclease, C-terminal subdomain"/>
    <property type="match status" value="1"/>
</dbReference>
<evidence type="ECO:0000313" key="17">
    <source>
        <dbReference type="EMBL" id="MST69108.1"/>
    </source>
</evidence>
<dbReference type="PANTHER" id="PTHR10133">
    <property type="entry name" value="DNA POLYMERASE I"/>
    <property type="match status" value="1"/>
</dbReference>
<dbReference type="SUPFAM" id="SSF56672">
    <property type="entry name" value="DNA/RNA polymerases"/>
    <property type="match status" value="1"/>
</dbReference>
<evidence type="ECO:0000256" key="14">
    <source>
        <dbReference type="RuleBase" id="RU004460"/>
    </source>
</evidence>
<keyword evidence="9 14" id="KW-0239">DNA-directed DNA polymerase</keyword>
<keyword evidence="5" id="KW-0540">Nuclease</keyword>
<dbReference type="InterPro" id="IPR036279">
    <property type="entry name" value="5-3_exonuclease_C_sf"/>
</dbReference>
<dbReference type="SUPFAM" id="SSF53098">
    <property type="entry name" value="Ribonuclease H-like"/>
    <property type="match status" value="1"/>
</dbReference>
<keyword evidence="2 14" id="KW-0808">Transferase</keyword>
<dbReference type="InterPro" id="IPR020045">
    <property type="entry name" value="DNA_polI_H3TH"/>
</dbReference>
<dbReference type="Pfam" id="PF02739">
    <property type="entry name" value="5_3_exonuc_N"/>
    <property type="match status" value="1"/>
</dbReference>
<dbReference type="GO" id="GO:0008409">
    <property type="term" value="F:5'-3' exonuclease activity"/>
    <property type="evidence" value="ECO:0007669"/>
    <property type="project" value="UniProtKB-UniRule"/>
</dbReference>
<dbReference type="NCBIfam" id="NF004397">
    <property type="entry name" value="PRK05755.1"/>
    <property type="match status" value="1"/>
</dbReference>
<comment type="similarity">
    <text evidence="1 14">Belongs to the DNA polymerase type-A family.</text>
</comment>
<dbReference type="SMART" id="SM00482">
    <property type="entry name" value="POLAc"/>
    <property type="match status" value="1"/>
</dbReference>
<evidence type="ECO:0000256" key="7">
    <source>
        <dbReference type="ARBA" id="ARBA00022801"/>
    </source>
</evidence>
<evidence type="ECO:0000259" key="16">
    <source>
        <dbReference type="SMART" id="SM00482"/>
    </source>
</evidence>
<keyword evidence="8 14" id="KW-0269">Exonuclease</keyword>
<evidence type="ECO:0000256" key="8">
    <source>
        <dbReference type="ARBA" id="ARBA00022839"/>
    </source>
</evidence>
<evidence type="ECO:0000256" key="1">
    <source>
        <dbReference type="ARBA" id="ARBA00007705"/>
    </source>
</evidence>
<proteinExistence type="inferred from homology"/>
<dbReference type="InterPro" id="IPR001098">
    <property type="entry name" value="DNA-dir_DNA_pol_A_palm_dom"/>
</dbReference>
<feature type="domain" description="5'-3' exonuclease" evidence="15">
    <location>
        <begin position="2"/>
        <end position="260"/>
    </location>
</feature>
<dbReference type="InterPro" id="IPR020046">
    <property type="entry name" value="5-3_exonucl_a-hlix_arch_N"/>
</dbReference>
<dbReference type="GO" id="GO:0003887">
    <property type="term" value="F:DNA-directed DNA polymerase activity"/>
    <property type="evidence" value="ECO:0007669"/>
    <property type="project" value="UniProtKB-UniRule"/>
</dbReference>
<comment type="caution">
    <text evidence="17">The sequence shown here is derived from an EMBL/GenBank/DDBJ whole genome shotgun (WGS) entry which is preliminary data.</text>
</comment>
<evidence type="ECO:0000259" key="15">
    <source>
        <dbReference type="SMART" id="SM00475"/>
    </source>
</evidence>
<dbReference type="FunFam" id="1.10.150.20:FF:000002">
    <property type="entry name" value="DNA polymerase I"/>
    <property type="match status" value="1"/>
</dbReference>
<dbReference type="EMBL" id="VUNB01000004">
    <property type="protein sequence ID" value="MST69108.1"/>
    <property type="molecule type" value="Genomic_DNA"/>
</dbReference>
<dbReference type="InterPro" id="IPR002421">
    <property type="entry name" value="5-3_exonuclease"/>
</dbReference>
<dbReference type="Gene3D" id="3.30.70.370">
    <property type="match status" value="1"/>
</dbReference>
<evidence type="ECO:0000256" key="5">
    <source>
        <dbReference type="ARBA" id="ARBA00022722"/>
    </source>
</evidence>
<sequence length="889" mass="100355">MEKLIIIDGNSLLFRGYFAMKPMVTKDGVYTQGVYSFINMLNRILQEGKPDYIAVAFDMRKPTFRHEIYKDYKGGRQKTPPELLAQIPILKKVLKAMNIAVLQLETFEADDIIGTVTARASELGMESLIITGDKDELQLVGPDTRVMINKRGVTDFDIYDQEAMMDRYGLTPLAFIDLKGLMGDSSDNLPGIKGVGEKKGLALLKEYGSVEGVIQHMDEIKGKLGENVRTYKDDALMTKKLATIKRDVPLEYSMDDLKYEEPDLEELIRIYQELQFNSFISRIRNKGGDKTQKAVETVSTEDSIHELADKINTVPLDEFLEQTEAGSNVVFWMDTDDNHLQVPSATRVALLSPDKKLFSINPVTPLNLTALLGQVAQREYKFTGFSLKPAAYTMIMAGIEAPEWQWDIMIAEYLIDPNQSGYSVEKMAAGYLGVIGSPDEKGKGSRSSKKEKKIYSSEEVLKELITIWRIRLAQEPVMEDLGVMPLYTTCEIPLINTLADMEAAGISVDVKVLEDAGKEIKGYVDSLEKQIIDEAGEEFNVNSPKQLSEILFQKMDIPYPGRKKSGSLSTGADILEKLEEDYPICGNVLKYRKYKKLLGTYVEGLIPLICQDGKIRPHFNQTVAATGRLSCTEPNLQNIPVRDDYGRKLRKAFIVSEKENTFIGSDYSQIELRIMAALSGDENLIDGFKRGEDIHRITASRVFNIPFDEVTSSDRSRAKAVNFGIIYGISGFGLSEDLHISRGEAQQYIDEYYLKHPAVKEFLDKQVEEGKDTRIVRTWFGRVRQIPEFSSRKYMDRQLAARLAMNTPIQGTAADIIKIAMNNVHKELKDRNMSSRLILQIHDELIIEAPESELEDVKELLERNMEKAADLAVPLKCDLNTGKNWYELK</sequence>
<evidence type="ECO:0000256" key="12">
    <source>
        <dbReference type="ARBA" id="ARBA00049244"/>
    </source>
</evidence>
<dbReference type="RefSeq" id="WP_154572576.1">
    <property type="nucleotide sequence ID" value="NZ_VUNB01000004.1"/>
</dbReference>
<comment type="function">
    <text evidence="14">In addition to polymerase activity, this DNA polymerase exhibits 5'-3' exonuclease activity.</text>
</comment>
<dbReference type="PANTHER" id="PTHR10133:SF27">
    <property type="entry name" value="DNA POLYMERASE NU"/>
    <property type="match status" value="1"/>
</dbReference>
<dbReference type="Gene3D" id="1.10.150.20">
    <property type="entry name" value="5' to 3' exonuclease, C-terminal subdomain"/>
    <property type="match status" value="2"/>
</dbReference>
<dbReference type="InterPro" id="IPR018320">
    <property type="entry name" value="DNA_polymerase_1"/>
</dbReference>
<dbReference type="Pfam" id="PF00476">
    <property type="entry name" value="DNA_pol_A"/>
    <property type="match status" value="1"/>
</dbReference>
<gene>
    <name evidence="14 17" type="primary">polA</name>
    <name evidence="17" type="ORF">FYJ66_05820</name>
</gene>
<name>A0A6A8M9H7_9FIRM</name>
<evidence type="ECO:0000256" key="9">
    <source>
        <dbReference type="ARBA" id="ARBA00022932"/>
    </source>
</evidence>
<comment type="catalytic activity">
    <reaction evidence="12 14">
        <text>DNA(n) + a 2'-deoxyribonucleoside 5'-triphosphate = DNA(n+1) + diphosphate</text>
        <dbReference type="Rhea" id="RHEA:22508"/>
        <dbReference type="Rhea" id="RHEA-COMP:17339"/>
        <dbReference type="Rhea" id="RHEA-COMP:17340"/>
        <dbReference type="ChEBI" id="CHEBI:33019"/>
        <dbReference type="ChEBI" id="CHEBI:61560"/>
        <dbReference type="ChEBI" id="CHEBI:173112"/>
        <dbReference type="EC" id="2.7.7.7"/>
    </reaction>
</comment>
<organism evidence="17">
    <name type="scientific">Baileyella intestinalis</name>
    <dbReference type="NCBI Taxonomy" id="2606709"/>
    <lineage>
        <taxon>Bacteria</taxon>
        <taxon>Bacillati</taxon>
        <taxon>Bacillota</taxon>
        <taxon>Clostridia</taxon>
        <taxon>Peptostreptococcales</taxon>
        <taxon>Anaerovoracaceae</taxon>
        <taxon>Baileyella</taxon>
    </lineage>
</organism>
<keyword evidence="7 14" id="KW-0378">Hydrolase</keyword>
<reference evidence="17" key="1">
    <citation type="submission" date="2019-09" db="EMBL/GenBank/DDBJ databases">
        <title>In-depth cultivation of the pig gut microbiome towards novel bacterial diversity and tailored functional studies.</title>
        <authorList>
            <person name="Wylensek D."/>
            <person name="Hitch T.C.A."/>
            <person name="Clavel T."/>
        </authorList>
    </citation>
    <scope>NUCLEOTIDE SEQUENCE</scope>
    <source>
        <strain evidence="17">RF-744-FAT-WT-3</strain>
    </source>
</reference>
<dbReference type="PRINTS" id="PR00868">
    <property type="entry name" value="DNAPOLI"/>
</dbReference>
<dbReference type="SMART" id="SM00475">
    <property type="entry name" value="53EXOc"/>
    <property type="match status" value="1"/>
</dbReference>
<evidence type="ECO:0000256" key="13">
    <source>
        <dbReference type="NCBIfam" id="TIGR00593"/>
    </source>
</evidence>
<dbReference type="InterPro" id="IPR029060">
    <property type="entry name" value="PIN-like_dom_sf"/>
</dbReference>
<dbReference type="InterPro" id="IPR043502">
    <property type="entry name" value="DNA/RNA_pol_sf"/>
</dbReference>
<dbReference type="Pfam" id="PF01367">
    <property type="entry name" value="5_3_exonuc"/>
    <property type="match status" value="1"/>
</dbReference>
<dbReference type="GO" id="GO:0006261">
    <property type="term" value="P:DNA-templated DNA replication"/>
    <property type="evidence" value="ECO:0007669"/>
    <property type="project" value="UniProtKB-UniRule"/>
</dbReference>
<feature type="domain" description="DNA-directed DNA polymerase family A palm" evidence="16">
    <location>
        <begin position="646"/>
        <end position="853"/>
    </location>
</feature>
<comment type="subunit">
    <text evidence="14">Single-chain monomer with multiple functions.</text>
</comment>
<dbReference type="SUPFAM" id="SSF88723">
    <property type="entry name" value="PIN domain-like"/>
    <property type="match status" value="1"/>
</dbReference>